<dbReference type="AlphaFoldDB" id="A0A0S8FRY4"/>
<dbReference type="PANTHER" id="PTHR12714">
    <property type="entry name" value="PROTEIN-S ISOPRENYLCYSTEINE O-METHYLTRANSFERASE"/>
    <property type="match status" value="1"/>
</dbReference>
<dbReference type="GO" id="GO:0012505">
    <property type="term" value="C:endomembrane system"/>
    <property type="evidence" value="ECO:0007669"/>
    <property type="project" value="UniProtKB-SubCell"/>
</dbReference>
<protein>
    <recommendedName>
        <fullName evidence="8">Steroid 5-alpha reductase C-terminal domain-containing protein</fullName>
    </recommendedName>
</protein>
<feature type="transmembrane region" description="Helical" evidence="5">
    <location>
        <begin position="52"/>
        <end position="71"/>
    </location>
</feature>
<comment type="caution">
    <text evidence="6">The sequence shown here is derived from an EMBL/GenBank/DDBJ whole genome shotgun (WGS) entry which is preliminary data.</text>
</comment>
<evidence type="ECO:0000256" key="3">
    <source>
        <dbReference type="ARBA" id="ARBA00022989"/>
    </source>
</evidence>
<dbReference type="InterPro" id="IPR007318">
    <property type="entry name" value="Phopholipid_MeTrfase"/>
</dbReference>
<evidence type="ECO:0000256" key="5">
    <source>
        <dbReference type="SAM" id="Phobius"/>
    </source>
</evidence>
<feature type="transmembrane region" description="Helical" evidence="5">
    <location>
        <begin position="12"/>
        <end position="32"/>
    </location>
</feature>
<dbReference type="Pfam" id="PF04191">
    <property type="entry name" value="PEMT"/>
    <property type="match status" value="1"/>
</dbReference>
<evidence type="ECO:0000313" key="7">
    <source>
        <dbReference type="Proteomes" id="UP000051373"/>
    </source>
</evidence>
<dbReference type="STRING" id="1703779.AMJ83_11500"/>
<dbReference type="PANTHER" id="PTHR12714:SF9">
    <property type="entry name" value="PROTEIN-S-ISOPRENYLCYSTEINE O-METHYLTRANSFERASE"/>
    <property type="match status" value="1"/>
</dbReference>
<evidence type="ECO:0008006" key="8">
    <source>
        <dbReference type="Google" id="ProtNLM"/>
    </source>
</evidence>
<dbReference type="Proteomes" id="UP000051373">
    <property type="component" value="Unassembled WGS sequence"/>
</dbReference>
<dbReference type="Gene3D" id="1.20.120.1630">
    <property type="match status" value="1"/>
</dbReference>
<dbReference type="EMBL" id="LJUJ01000050">
    <property type="protein sequence ID" value="KPK62172.1"/>
    <property type="molecule type" value="Genomic_DNA"/>
</dbReference>
<sequence length="188" mass="21699">MSLIPAFKIGLWNAWILTLYLPLHPLIMMLIVKDVMKKMKSPTHGKNEKLIFICQTTIFFGLFIYSIFLPLQLGTVWFYVGLVMCILGVITWTVAMINIRNIPVGEAWTKGFYRYSRHPMVLSSFFVFIGAGVASASWVFLLFAIVFIILSNVSVTTEERFCLERYGTGYREYMNRTPKWIGMPKSEK</sequence>
<feature type="transmembrane region" description="Helical" evidence="5">
    <location>
        <begin position="77"/>
        <end position="99"/>
    </location>
</feature>
<dbReference type="GO" id="GO:0016740">
    <property type="term" value="F:transferase activity"/>
    <property type="evidence" value="ECO:0007669"/>
    <property type="project" value="UniProtKB-ARBA"/>
</dbReference>
<feature type="transmembrane region" description="Helical" evidence="5">
    <location>
        <begin position="120"/>
        <end position="150"/>
    </location>
</feature>
<organism evidence="6 7">
    <name type="scientific">candidate division WOR_3 bacterium SM23_42</name>
    <dbReference type="NCBI Taxonomy" id="1703779"/>
    <lineage>
        <taxon>Bacteria</taxon>
        <taxon>Bacteria division WOR-3</taxon>
    </lineage>
</organism>
<evidence type="ECO:0000256" key="1">
    <source>
        <dbReference type="ARBA" id="ARBA00004127"/>
    </source>
</evidence>
<gene>
    <name evidence="6" type="ORF">AMJ83_11500</name>
</gene>
<keyword evidence="4 5" id="KW-0472">Membrane</keyword>
<reference evidence="6 7" key="1">
    <citation type="journal article" date="2015" name="Microbiome">
        <title>Genomic resolution of linkages in carbon, nitrogen, and sulfur cycling among widespread estuary sediment bacteria.</title>
        <authorList>
            <person name="Baker B.J."/>
            <person name="Lazar C.S."/>
            <person name="Teske A.P."/>
            <person name="Dick G.J."/>
        </authorList>
    </citation>
    <scope>NUCLEOTIDE SEQUENCE [LARGE SCALE GENOMIC DNA]</scope>
    <source>
        <strain evidence="6">SM23_42</strain>
    </source>
</reference>
<name>A0A0S8FRY4_UNCW3</name>
<comment type="subcellular location">
    <subcellularLocation>
        <location evidence="1">Endomembrane system</location>
        <topology evidence="1">Multi-pass membrane protein</topology>
    </subcellularLocation>
</comment>
<evidence type="ECO:0000256" key="2">
    <source>
        <dbReference type="ARBA" id="ARBA00022692"/>
    </source>
</evidence>
<keyword evidence="2 5" id="KW-0812">Transmembrane</keyword>
<keyword evidence="3 5" id="KW-1133">Transmembrane helix</keyword>
<evidence type="ECO:0000313" key="6">
    <source>
        <dbReference type="EMBL" id="KPK62172.1"/>
    </source>
</evidence>
<evidence type="ECO:0000256" key="4">
    <source>
        <dbReference type="ARBA" id="ARBA00023136"/>
    </source>
</evidence>
<accession>A0A0S8FRY4</accession>
<proteinExistence type="predicted"/>